<accession>A0ABS6JTV8</accession>
<proteinExistence type="predicted"/>
<evidence type="ECO:0000256" key="2">
    <source>
        <dbReference type="SAM" id="SignalP"/>
    </source>
</evidence>
<dbReference type="RefSeq" id="WP_088074384.1">
    <property type="nucleotide sequence ID" value="NZ_JAHQCR010000042.1"/>
</dbReference>
<dbReference type="Gene3D" id="3.40.50.1820">
    <property type="entry name" value="alpha/beta hydrolase"/>
    <property type="match status" value="1"/>
</dbReference>
<feature type="chain" id="PRO_5046465249" description="Poly(3-hydroxybutyrate) depolymerase" evidence="2">
    <location>
        <begin position="24"/>
        <end position="536"/>
    </location>
</feature>
<sequence length="536" mass="58537">MKKYLTIAMALVITFGLAVPAMALNISVSNNVNVFEAGSFEAVDGWYSGEINVGWNGNGNNSVDVSWSGNEGEVMVTPYTVENNKQRAGALDINIKQTNEEQAVVFTLTKVNGQELNTTVVVPALYEGPISFDVLRTANNPGYYFSGALIDMGVTLTAESVDKDTFFAKARVTEHNGDVQGSFGNFGWDPEKESYALGDGWAKWNIVDAYVTDADGNRVEKGNYVKFDIEWNTRTEPSGSNADRYDVPATRAAWYTAGDTPWATFIAYADIELDITQEKEIPGIAYATYVQGETKHDPLFDQFEISDAPGGGTYALYSPENASEDNKRPILIWFHGTGERYHGDNPGGNLIGNRALSFADEEFQEALDGAYVLAPQSTTDGWSANRLDDMEELINRIVAENNVDTDRIYVGGLSMGTAMTTPLITSTTENKIDYAAAILTAAGNISASQAEIIADKDIPMYLVGNTSDGAANNLPASYENLVAAGVDAKLKMYPEGPVFDGEHYFGAHDSWNYIYNNLVEDENGETIFEWLANHSR</sequence>
<evidence type="ECO:0000256" key="1">
    <source>
        <dbReference type="ARBA" id="ARBA00022729"/>
    </source>
</evidence>
<dbReference type="PANTHER" id="PTHR43037">
    <property type="entry name" value="UNNAMED PRODUCT-RELATED"/>
    <property type="match status" value="1"/>
</dbReference>
<dbReference type="Proteomes" id="UP000790580">
    <property type="component" value="Unassembled WGS sequence"/>
</dbReference>
<reference evidence="3 4" key="1">
    <citation type="submission" date="2021-06" db="EMBL/GenBank/DDBJ databases">
        <title>Bacillus sp. RD4P76, an endophyte from a halophyte.</title>
        <authorList>
            <person name="Sun J.-Q."/>
        </authorList>
    </citation>
    <scope>NUCLEOTIDE SEQUENCE [LARGE SCALE GENOMIC DNA]</scope>
    <source>
        <strain evidence="3 4">JCM 17098</strain>
    </source>
</reference>
<dbReference type="EMBL" id="JAHQCR010000042">
    <property type="protein sequence ID" value="MBU9721687.1"/>
    <property type="molecule type" value="Genomic_DNA"/>
</dbReference>
<evidence type="ECO:0008006" key="5">
    <source>
        <dbReference type="Google" id="ProtNLM"/>
    </source>
</evidence>
<dbReference type="SUPFAM" id="SSF53474">
    <property type="entry name" value="alpha/beta-Hydrolases"/>
    <property type="match status" value="1"/>
</dbReference>
<dbReference type="InterPro" id="IPR029058">
    <property type="entry name" value="AB_hydrolase_fold"/>
</dbReference>
<keyword evidence="1 2" id="KW-0732">Signal</keyword>
<evidence type="ECO:0000313" key="3">
    <source>
        <dbReference type="EMBL" id="MBU9721687.1"/>
    </source>
</evidence>
<protein>
    <recommendedName>
        <fullName evidence="5">Poly(3-hydroxybutyrate) depolymerase</fullName>
    </recommendedName>
</protein>
<name>A0ABS6JTV8_9BACI</name>
<gene>
    <name evidence="3" type="ORF">KS407_09555</name>
</gene>
<dbReference type="InterPro" id="IPR050955">
    <property type="entry name" value="Plant_Biomass_Hydrol_Est"/>
</dbReference>
<organism evidence="3 4">
    <name type="scientific">Evansella alkalicola</name>
    <dbReference type="NCBI Taxonomy" id="745819"/>
    <lineage>
        <taxon>Bacteria</taxon>
        <taxon>Bacillati</taxon>
        <taxon>Bacillota</taxon>
        <taxon>Bacilli</taxon>
        <taxon>Bacillales</taxon>
        <taxon>Bacillaceae</taxon>
        <taxon>Evansella</taxon>
    </lineage>
</organism>
<feature type="signal peptide" evidence="2">
    <location>
        <begin position="1"/>
        <end position="23"/>
    </location>
</feature>
<keyword evidence="4" id="KW-1185">Reference proteome</keyword>
<evidence type="ECO:0000313" key="4">
    <source>
        <dbReference type="Proteomes" id="UP000790580"/>
    </source>
</evidence>
<comment type="caution">
    <text evidence="3">The sequence shown here is derived from an EMBL/GenBank/DDBJ whole genome shotgun (WGS) entry which is preliminary data.</text>
</comment>
<dbReference type="PANTHER" id="PTHR43037:SF1">
    <property type="entry name" value="BLL1128 PROTEIN"/>
    <property type="match status" value="1"/>
</dbReference>